<keyword evidence="11" id="KW-1185">Reference proteome</keyword>
<feature type="domain" description="Flagellar basal-body/hook protein C-terminal" evidence="8">
    <location>
        <begin position="429"/>
        <end position="468"/>
    </location>
</feature>
<evidence type="ECO:0000256" key="7">
    <source>
        <dbReference type="RuleBase" id="RU362065"/>
    </source>
</evidence>
<keyword evidence="10" id="KW-0969">Cilium</keyword>
<protein>
    <recommendedName>
        <fullName evidence="4 7">Flagellar hook-associated protein 1</fullName>
        <shortName evidence="7">HAP1</shortName>
    </recommendedName>
</protein>
<dbReference type="InterPro" id="IPR053927">
    <property type="entry name" value="FlgK_helical"/>
</dbReference>
<keyword evidence="6 7" id="KW-0975">Bacterial flagellum</keyword>
<dbReference type="NCBIfam" id="TIGR02492">
    <property type="entry name" value="flgK_ends"/>
    <property type="match status" value="1"/>
</dbReference>
<keyword evidence="5 7" id="KW-0964">Secreted</keyword>
<evidence type="ECO:0000259" key="9">
    <source>
        <dbReference type="Pfam" id="PF22638"/>
    </source>
</evidence>
<evidence type="ECO:0000256" key="6">
    <source>
        <dbReference type="ARBA" id="ARBA00023143"/>
    </source>
</evidence>
<name>A0ABV2QU72_9MICO</name>
<evidence type="ECO:0000313" key="10">
    <source>
        <dbReference type="EMBL" id="MET4583992.1"/>
    </source>
</evidence>
<dbReference type="PRINTS" id="PR01005">
    <property type="entry name" value="FLGHOOKAP1"/>
</dbReference>
<keyword evidence="10" id="KW-0282">Flagellum</keyword>
<comment type="similarity">
    <text evidence="3 7">Belongs to the flagella basal body rod proteins family.</text>
</comment>
<evidence type="ECO:0000313" key="11">
    <source>
        <dbReference type="Proteomes" id="UP001549257"/>
    </source>
</evidence>
<feature type="domain" description="Flagellar hook-associated protein FlgK helical" evidence="9">
    <location>
        <begin position="100"/>
        <end position="341"/>
    </location>
</feature>
<evidence type="ECO:0000259" key="8">
    <source>
        <dbReference type="Pfam" id="PF06429"/>
    </source>
</evidence>
<comment type="subcellular location">
    <subcellularLocation>
        <location evidence="1 7">Bacterial flagellum</location>
    </subcellularLocation>
    <subcellularLocation>
        <location evidence="2 7">Secreted</location>
    </subcellularLocation>
</comment>
<dbReference type="Pfam" id="PF22638">
    <property type="entry name" value="FlgK_D1"/>
    <property type="match status" value="1"/>
</dbReference>
<gene>
    <name evidence="7" type="primary">flgK</name>
    <name evidence="10" type="ORF">ABIE21_003523</name>
</gene>
<dbReference type="Proteomes" id="UP001549257">
    <property type="component" value="Unassembled WGS sequence"/>
</dbReference>
<keyword evidence="10" id="KW-0966">Cell projection</keyword>
<dbReference type="PANTHER" id="PTHR30033">
    <property type="entry name" value="FLAGELLAR HOOK-ASSOCIATED PROTEIN 1"/>
    <property type="match status" value="1"/>
</dbReference>
<evidence type="ECO:0000256" key="3">
    <source>
        <dbReference type="ARBA" id="ARBA00009677"/>
    </source>
</evidence>
<dbReference type="EMBL" id="JBEPSJ010000005">
    <property type="protein sequence ID" value="MET4583992.1"/>
    <property type="molecule type" value="Genomic_DNA"/>
</dbReference>
<dbReference type="Pfam" id="PF06429">
    <property type="entry name" value="Flg_bbr_C"/>
    <property type="match status" value="1"/>
</dbReference>
<reference evidence="10 11" key="1">
    <citation type="submission" date="2024-06" db="EMBL/GenBank/DDBJ databases">
        <title>Sorghum-associated microbial communities from plants grown in Nebraska, USA.</title>
        <authorList>
            <person name="Schachtman D."/>
        </authorList>
    </citation>
    <scope>NUCLEOTIDE SEQUENCE [LARGE SCALE GENOMIC DNA]</scope>
    <source>
        <strain evidence="10 11">2857</strain>
    </source>
</reference>
<dbReference type="RefSeq" id="WP_354026152.1">
    <property type="nucleotide sequence ID" value="NZ_JBEPSJ010000005.1"/>
</dbReference>
<proteinExistence type="inferred from homology"/>
<evidence type="ECO:0000256" key="4">
    <source>
        <dbReference type="ARBA" id="ARBA00016244"/>
    </source>
</evidence>
<evidence type="ECO:0000256" key="5">
    <source>
        <dbReference type="ARBA" id="ARBA00022525"/>
    </source>
</evidence>
<organism evidence="10 11">
    <name type="scientific">Conyzicola nivalis</name>
    <dbReference type="NCBI Taxonomy" id="1477021"/>
    <lineage>
        <taxon>Bacteria</taxon>
        <taxon>Bacillati</taxon>
        <taxon>Actinomycetota</taxon>
        <taxon>Actinomycetes</taxon>
        <taxon>Micrococcales</taxon>
        <taxon>Microbacteriaceae</taxon>
        <taxon>Conyzicola</taxon>
    </lineage>
</organism>
<dbReference type="PANTHER" id="PTHR30033:SF1">
    <property type="entry name" value="FLAGELLAR HOOK-ASSOCIATED PROTEIN 1"/>
    <property type="match status" value="1"/>
</dbReference>
<sequence>MSTFSGLNAAYTGLVAARHGIDVVGQNMLNMNTEGYTRQRSVQGASGSLAQVGPLMGQIQVGQGVSVTGVQRLGDTFLDAKVRTTAAASGYWGVRANELTTLQASLNEPSKNGISAQLSNVWNAWTAVSMKTGDAAGAAVLIQESKALAGQIAVGYTAVDNQWTQLRTQTVGMAAELNSAAEQVAGLNGLIRSTLAAGSSANELIDQRNLLTTTISTLTGATVRNMPDGTAEVLVGGNTLVSGDKSYAVAVSGTPAMVGAAGDPVRLTWVTRPGVPVTLDGGEIAGALSTLAAANGTGTGGALAEAANQYNVFAREIADKVNAVHRTGTLADGVTTGLDFFAVDAVGPAALGLTVIPTDKDGIATAKPGAGGADGSIAAAIAALGKAVDSPDKSWSAIVTGIAVAARTGLQQSNLADLSTKSAVGNQLSNASVDVDEENIQLVAFQTAYNAAARLMTSVDEMLDTLINRTGIVGR</sequence>
<dbReference type="InterPro" id="IPR010930">
    <property type="entry name" value="Flg_bb/hook_C_dom"/>
</dbReference>
<comment type="caution">
    <text evidence="10">The sequence shown here is derived from an EMBL/GenBank/DDBJ whole genome shotgun (WGS) entry which is preliminary data.</text>
</comment>
<dbReference type="InterPro" id="IPR002371">
    <property type="entry name" value="FlgK"/>
</dbReference>
<dbReference type="SUPFAM" id="SSF64518">
    <property type="entry name" value="Phase 1 flagellin"/>
    <property type="match status" value="1"/>
</dbReference>
<accession>A0ABV2QU72</accession>
<evidence type="ECO:0000256" key="2">
    <source>
        <dbReference type="ARBA" id="ARBA00004613"/>
    </source>
</evidence>
<evidence type="ECO:0000256" key="1">
    <source>
        <dbReference type="ARBA" id="ARBA00004365"/>
    </source>
</evidence>